<dbReference type="AlphaFoldDB" id="A0AAV3NXG0"/>
<reference evidence="1 2" key="1">
    <citation type="submission" date="2024-01" db="EMBL/GenBank/DDBJ databases">
        <title>The complete chloroplast genome sequence of Lithospermum erythrorhizon: insights into the phylogenetic relationship among Boraginaceae species and the maternal lineages of purple gromwells.</title>
        <authorList>
            <person name="Okada T."/>
            <person name="Watanabe K."/>
        </authorList>
    </citation>
    <scope>NUCLEOTIDE SEQUENCE [LARGE SCALE GENOMIC DNA]</scope>
</reference>
<name>A0AAV3NXG0_LITER</name>
<evidence type="ECO:0000313" key="1">
    <source>
        <dbReference type="EMBL" id="GAA0143608.1"/>
    </source>
</evidence>
<evidence type="ECO:0000313" key="2">
    <source>
        <dbReference type="Proteomes" id="UP001454036"/>
    </source>
</evidence>
<protein>
    <submittedName>
        <fullName evidence="1">Uncharacterized protein</fullName>
    </submittedName>
</protein>
<gene>
    <name evidence="1" type="ORF">LIER_04254</name>
</gene>
<keyword evidence="2" id="KW-1185">Reference proteome</keyword>
<comment type="caution">
    <text evidence="1">The sequence shown here is derived from an EMBL/GenBank/DDBJ whole genome shotgun (WGS) entry which is preliminary data.</text>
</comment>
<sequence length="131" mass="14510">MSDYSEVFVLSVNSAVDSWVVDSEESFHTTQDRAVMMNYISENFWTVHLANDEQLNVVGYRTTFEDGNWKVVRGATVIAKGQKSDMIVVGEIPVLDVLSSSWEVLRSWANGAALKVRKVLKLGSALVGVRG</sequence>
<accession>A0AAV3NXG0</accession>
<organism evidence="1 2">
    <name type="scientific">Lithospermum erythrorhizon</name>
    <name type="common">Purple gromwell</name>
    <name type="synonym">Lithospermum officinale var. erythrorhizon</name>
    <dbReference type="NCBI Taxonomy" id="34254"/>
    <lineage>
        <taxon>Eukaryota</taxon>
        <taxon>Viridiplantae</taxon>
        <taxon>Streptophyta</taxon>
        <taxon>Embryophyta</taxon>
        <taxon>Tracheophyta</taxon>
        <taxon>Spermatophyta</taxon>
        <taxon>Magnoliopsida</taxon>
        <taxon>eudicotyledons</taxon>
        <taxon>Gunneridae</taxon>
        <taxon>Pentapetalae</taxon>
        <taxon>asterids</taxon>
        <taxon>lamiids</taxon>
        <taxon>Boraginales</taxon>
        <taxon>Boraginaceae</taxon>
        <taxon>Boraginoideae</taxon>
        <taxon>Lithospermeae</taxon>
        <taxon>Lithospermum</taxon>
    </lineage>
</organism>
<dbReference type="EMBL" id="BAABME010000537">
    <property type="protein sequence ID" value="GAA0143608.1"/>
    <property type="molecule type" value="Genomic_DNA"/>
</dbReference>
<dbReference type="Proteomes" id="UP001454036">
    <property type="component" value="Unassembled WGS sequence"/>
</dbReference>
<proteinExistence type="predicted"/>